<protein>
    <submittedName>
        <fullName evidence="1">Uncharacterized protein</fullName>
    </submittedName>
</protein>
<keyword evidence="2" id="KW-1185">Reference proteome</keyword>
<accession>A0A411PMD5</accession>
<evidence type="ECO:0000313" key="2">
    <source>
        <dbReference type="Proteomes" id="UP000291106"/>
    </source>
</evidence>
<dbReference type="Proteomes" id="UP000291106">
    <property type="component" value="Chromosome"/>
</dbReference>
<dbReference type="EMBL" id="CP036200">
    <property type="protein sequence ID" value="QBF84659.1"/>
    <property type="molecule type" value="Genomic_DNA"/>
</dbReference>
<organism evidence="1 2">
    <name type="scientific">Shewanella maritima</name>
    <dbReference type="NCBI Taxonomy" id="2520507"/>
    <lineage>
        <taxon>Bacteria</taxon>
        <taxon>Pseudomonadati</taxon>
        <taxon>Pseudomonadota</taxon>
        <taxon>Gammaproteobacteria</taxon>
        <taxon>Alteromonadales</taxon>
        <taxon>Shewanellaceae</taxon>
        <taxon>Shewanella</taxon>
    </lineage>
</organism>
<dbReference type="KEGG" id="smai:EXU30_19745"/>
<name>A0A411PMD5_9GAMM</name>
<gene>
    <name evidence="1" type="ORF">EXU30_19745</name>
</gene>
<sequence length="157" mass="18496">MKEMTDKEMTNIYELPEQYITGADYEDSHSHNMSPEELRQEIRRHHDSYDRNVSMQRVIKFVCMSRRVYSLHRFNHSIDMRQFGKYEEARVAALKESVKDVPYPERLRDYMPQEHKGVLHGHVVRDGTVFKYVLHKITHANTVGHIAEHIGTEVASA</sequence>
<proteinExistence type="predicted"/>
<dbReference type="AlphaFoldDB" id="A0A411PMD5"/>
<reference evidence="1 2" key="1">
    <citation type="submission" date="2019-02" db="EMBL/GenBank/DDBJ databases">
        <title>Shewanella sp. D4-2 isolated from Dokdo Island.</title>
        <authorList>
            <person name="Baek K."/>
        </authorList>
    </citation>
    <scope>NUCLEOTIDE SEQUENCE [LARGE SCALE GENOMIC DNA]</scope>
    <source>
        <strain evidence="1 2">D4-2</strain>
    </source>
</reference>
<evidence type="ECO:0000313" key="1">
    <source>
        <dbReference type="EMBL" id="QBF84659.1"/>
    </source>
</evidence>
<dbReference type="RefSeq" id="WP_130602989.1">
    <property type="nucleotide sequence ID" value="NZ_CP036200.1"/>
</dbReference>